<dbReference type="RefSeq" id="WP_306058919.1">
    <property type="nucleotide sequence ID" value="NZ_CP120997.1"/>
</dbReference>
<dbReference type="SUPFAM" id="SSF52266">
    <property type="entry name" value="SGNH hydrolase"/>
    <property type="match status" value="1"/>
</dbReference>
<evidence type="ECO:0000256" key="4">
    <source>
        <dbReference type="ARBA" id="ARBA00022729"/>
    </source>
</evidence>
<protein>
    <recommendedName>
        <fullName evidence="3">1-phosphatidylinositol phosphodiesterase</fullName>
        <ecNumber evidence="2">4.6.1.13</ecNumber>
    </recommendedName>
    <alternativeName>
        <fullName evidence="5">Phosphatidylinositol diacylglycerol-lyase</fullName>
    </alternativeName>
    <alternativeName>
        <fullName evidence="6">Phosphatidylinositol-specific phospholipase C</fullName>
    </alternativeName>
</protein>
<proteinExistence type="predicted"/>
<feature type="domain" description="Phosphatidylinositol-specific phospholipase C X" evidence="8">
    <location>
        <begin position="65"/>
        <end position="232"/>
    </location>
</feature>
<evidence type="ECO:0000256" key="3">
    <source>
        <dbReference type="ARBA" id="ARBA00019758"/>
    </source>
</evidence>
<evidence type="ECO:0000259" key="8">
    <source>
        <dbReference type="SMART" id="SM00148"/>
    </source>
</evidence>
<accession>A0ABY9HR79</accession>
<dbReference type="EC" id="4.6.1.13" evidence="2"/>
<feature type="chain" id="PRO_5045151609" description="1-phosphatidylinositol phosphodiesterase" evidence="7">
    <location>
        <begin position="39"/>
        <end position="851"/>
    </location>
</feature>
<dbReference type="EMBL" id="CP120997">
    <property type="protein sequence ID" value="WLQ37057.1"/>
    <property type="molecule type" value="Genomic_DNA"/>
</dbReference>
<keyword evidence="4 7" id="KW-0732">Signal</keyword>
<evidence type="ECO:0000256" key="2">
    <source>
        <dbReference type="ARBA" id="ARBA00012581"/>
    </source>
</evidence>
<dbReference type="Pfam" id="PF13517">
    <property type="entry name" value="FG-GAP_3"/>
    <property type="match status" value="2"/>
</dbReference>
<dbReference type="PANTHER" id="PTHR30383">
    <property type="entry name" value="THIOESTERASE 1/PROTEASE 1/LYSOPHOSPHOLIPASE L1"/>
    <property type="match status" value="1"/>
</dbReference>
<sequence>MRHHIAEKTGWRRVAALLTALIAMAAVLTALSPGPAWALDDDTDNPAYRSLGKADNPDWMSGIGDSTPLGRLSVPGTHETLSIRGGDSTYTQQNGGPSARTLAAQLQAGIRAIDIRVRVIGGSFTIHHGKVYQDANFADVLRVLGEFLTAHPSETVMMHLRAECDNNSSSTSFDCRDEPTSTTDKDRADTFRKYLADDPNAQFFWGPSVSGERQADVPNLGDVRKKIVLERFRNVGEYSGKYGLTGDSYFIQDDYNVANILDGAINDKVRKVVDHLTAADLDSDPRHMYLNYTSGSSMWAYPKAVADRVNEKVLPLLGAMRSRTGEVLMDYPGYAMINTIIGANRPWTAPSWQTPRIAVMPLGDSITLGVGSSTRTGYRPALAGGLAQHTGALEFVGSQTDADGVTHHEGHSGWLIDQLQANIETWLAAAEPNLITLHIGTNDMNRDYQVATAPQRLGALIDQIHAASPDTVVVVASLVPATDAAVQARVDTYNKAIPGIVADRVGRGYKISWVSMDALTTGDLNDNLHPNNNGYTKMADAFLGGIATVADRGWIKETVEVEPAPPRQAPNHGDYDVDINGDGRADYLVVEDNGAVRAWLNTANPTTGAVEWADQGVIASGSSAWTGDQVRFADVGGDARVDYLVVDPRNGAVRAFINTGGDGRGGWQDKGVIATGSSAWTGDQVRFADVGGDARADYLVVGPNGATRALLNTTNASTGAIKWADQGVIASGSSAWTGDQVRFADVGGDARADYLVVGAQGAVHAYVNNGGDGHGGWQDNGVIATGSAGWLAGQVRFADINGDGRADYLVLDDNGAVRAYLHTAGTDGTVKWADQGVIATGTGAPGFRVHI</sequence>
<gene>
    <name evidence="9" type="ORF">P8A18_28100</name>
</gene>
<dbReference type="InterPro" id="IPR017946">
    <property type="entry name" value="PLC-like_Pdiesterase_TIM-brl"/>
</dbReference>
<dbReference type="Proteomes" id="UP001239522">
    <property type="component" value="Chromosome"/>
</dbReference>
<comment type="catalytic activity">
    <reaction evidence="1">
        <text>a 1,2-diacyl-sn-glycero-3-phospho-(1D-myo-inositol) = 1D-myo-inositol 1,2-cyclic phosphate + a 1,2-diacyl-sn-glycerol</text>
        <dbReference type="Rhea" id="RHEA:17093"/>
        <dbReference type="ChEBI" id="CHEBI:17815"/>
        <dbReference type="ChEBI" id="CHEBI:57880"/>
        <dbReference type="ChEBI" id="CHEBI:58484"/>
        <dbReference type="EC" id="4.6.1.13"/>
    </reaction>
</comment>
<dbReference type="InterPro" id="IPR028994">
    <property type="entry name" value="Integrin_alpha_N"/>
</dbReference>
<dbReference type="CDD" id="cd08586">
    <property type="entry name" value="PI-PLCc_BcPLC_like"/>
    <property type="match status" value="1"/>
</dbReference>
<dbReference type="InterPro" id="IPR036514">
    <property type="entry name" value="SGNH_hydro_sf"/>
</dbReference>
<dbReference type="SUPFAM" id="SSF69318">
    <property type="entry name" value="Integrin alpha N-terminal domain"/>
    <property type="match status" value="1"/>
</dbReference>
<dbReference type="PANTHER" id="PTHR30383:SF5">
    <property type="entry name" value="SGNH HYDROLASE-TYPE ESTERASE DOMAIN-CONTAINING PROTEIN"/>
    <property type="match status" value="1"/>
</dbReference>
<evidence type="ECO:0000256" key="1">
    <source>
        <dbReference type="ARBA" id="ARBA00001316"/>
    </source>
</evidence>
<feature type="signal peptide" evidence="7">
    <location>
        <begin position="1"/>
        <end position="38"/>
    </location>
</feature>
<dbReference type="InterPro" id="IPR051532">
    <property type="entry name" value="Ester_Hydrolysis_Enzymes"/>
</dbReference>
<dbReference type="CDD" id="cd01833">
    <property type="entry name" value="XynB_like"/>
    <property type="match status" value="1"/>
</dbReference>
<dbReference type="SUPFAM" id="SSF51695">
    <property type="entry name" value="PLC-like phosphodiesterases"/>
    <property type="match status" value="1"/>
</dbReference>
<dbReference type="Pfam" id="PF13472">
    <property type="entry name" value="Lipase_GDSL_2"/>
    <property type="match status" value="1"/>
</dbReference>
<evidence type="ECO:0000313" key="10">
    <source>
        <dbReference type="Proteomes" id="UP001239522"/>
    </source>
</evidence>
<dbReference type="SMART" id="SM00148">
    <property type="entry name" value="PLCXc"/>
    <property type="match status" value="1"/>
</dbReference>
<dbReference type="Gene3D" id="3.40.50.1110">
    <property type="entry name" value="SGNH hydrolase"/>
    <property type="match status" value="1"/>
</dbReference>
<evidence type="ECO:0000313" key="9">
    <source>
        <dbReference type="EMBL" id="WLQ37057.1"/>
    </source>
</evidence>
<evidence type="ECO:0000256" key="6">
    <source>
        <dbReference type="ARBA" id="ARBA00030782"/>
    </source>
</evidence>
<dbReference type="PROSITE" id="PS50007">
    <property type="entry name" value="PIPLC_X_DOMAIN"/>
    <property type="match status" value="1"/>
</dbReference>
<dbReference type="Gene3D" id="3.20.20.190">
    <property type="entry name" value="Phosphatidylinositol (PI) phosphodiesterase"/>
    <property type="match status" value="1"/>
</dbReference>
<evidence type="ECO:0000256" key="7">
    <source>
        <dbReference type="SAM" id="SignalP"/>
    </source>
</evidence>
<organism evidence="9 10">
    <name type="scientific">Streptomyces castrisilvae</name>
    <dbReference type="NCBI Taxonomy" id="3033811"/>
    <lineage>
        <taxon>Bacteria</taxon>
        <taxon>Bacillati</taxon>
        <taxon>Actinomycetota</taxon>
        <taxon>Actinomycetes</taxon>
        <taxon>Kitasatosporales</taxon>
        <taxon>Streptomycetaceae</taxon>
        <taxon>Streptomyces</taxon>
    </lineage>
</organism>
<dbReference type="InterPro" id="IPR013517">
    <property type="entry name" value="FG-GAP"/>
</dbReference>
<evidence type="ECO:0000256" key="5">
    <source>
        <dbReference type="ARBA" id="ARBA00030474"/>
    </source>
</evidence>
<name>A0ABY9HR79_9ACTN</name>
<dbReference type="Pfam" id="PF00388">
    <property type="entry name" value="PI-PLC-X"/>
    <property type="match status" value="1"/>
</dbReference>
<dbReference type="InterPro" id="IPR013830">
    <property type="entry name" value="SGNH_hydro"/>
</dbReference>
<reference evidence="9 10" key="1">
    <citation type="submission" date="2023-03" db="EMBL/GenBank/DDBJ databases">
        <title>Isolation and description of six Streptomyces strains from soil environments, able to metabolize different microbial glucans.</title>
        <authorList>
            <person name="Widen T."/>
            <person name="Larsbrink J."/>
        </authorList>
    </citation>
    <scope>NUCLEOTIDE SEQUENCE [LARGE SCALE GENOMIC DNA]</scope>
    <source>
        <strain evidence="9 10">Mut1</strain>
    </source>
</reference>
<dbReference type="InterPro" id="IPR000909">
    <property type="entry name" value="PLipase_C_PInositol-sp_X_dom"/>
</dbReference>
<keyword evidence="10" id="KW-1185">Reference proteome</keyword>